<gene>
    <name evidence="9 10" type="primary">uxuA</name>
    <name evidence="10" type="ORF">G9Q97_10710</name>
</gene>
<reference evidence="10 11" key="1">
    <citation type="submission" date="2020-03" db="EMBL/GenBank/DDBJ databases">
        <title>Cyclobacterium plantarum sp. nov., a marine bacterium isolated from a coastal-marine wetland.</title>
        <authorList>
            <person name="Sanchez-Porro C."/>
            <person name="Ventosa A."/>
            <person name="Amoozegar M."/>
        </authorList>
    </citation>
    <scope>NUCLEOTIDE SEQUENCE [LARGE SCALE GENOMIC DNA]</scope>
    <source>
        <strain evidence="10 11">GBPx2</strain>
    </source>
</reference>
<dbReference type="SUPFAM" id="SSF51658">
    <property type="entry name" value="Xylose isomerase-like"/>
    <property type="match status" value="1"/>
</dbReference>
<evidence type="ECO:0000313" key="10">
    <source>
        <dbReference type="EMBL" id="NHE57281.1"/>
    </source>
</evidence>
<keyword evidence="7 9" id="KW-0464">Manganese</keyword>
<evidence type="ECO:0000256" key="2">
    <source>
        <dbReference type="ARBA" id="ARBA00002713"/>
    </source>
</evidence>
<evidence type="ECO:0000256" key="1">
    <source>
        <dbReference type="ARBA" id="ARBA00001794"/>
    </source>
</evidence>
<dbReference type="EC" id="4.2.1.8" evidence="5 9"/>
<comment type="function">
    <text evidence="2 9">Catalyzes the dehydration of D-mannonate.</text>
</comment>
<comment type="pathway">
    <text evidence="3 9">Carbohydrate metabolism; pentose and glucuronate interconversion.</text>
</comment>
<dbReference type="EMBL" id="JAANYN010000004">
    <property type="protein sequence ID" value="NHE57281.1"/>
    <property type="molecule type" value="Genomic_DNA"/>
</dbReference>
<dbReference type="PIRSF" id="PIRSF016049">
    <property type="entry name" value="Man_dehyd"/>
    <property type="match status" value="1"/>
</dbReference>
<dbReference type="PANTHER" id="PTHR30387">
    <property type="entry name" value="MANNONATE DEHYDRATASE"/>
    <property type="match status" value="1"/>
</dbReference>
<comment type="similarity">
    <text evidence="4 9">Belongs to the mannonate dehydratase family.</text>
</comment>
<dbReference type="Pfam" id="PF03786">
    <property type="entry name" value="UxuA"/>
    <property type="match status" value="1"/>
</dbReference>
<dbReference type="NCBIfam" id="TIGR00695">
    <property type="entry name" value="uxuA"/>
    <property type="match status" value="1"/>
</dbReference>
<proteinExistence type="inferred from homology"/>
<dbReference type="Proteomes" id="UP000649799">
    <property type="component" value="Unassembled WGS sequence"/>
</dbReference>
<keyword evidence="6 9" id="KW-0408">Iron</keyword>
<dbReference type="PANTHER" id="PTHR30387:SF2">
    <property type="entry name" value="MANNONATE DEHYDRATASE"/>
    <property type="match status" value="1"/>
</dbReference>
<dbReference type="GO" id="GO:0008927">
    <property type="term" value="F:mannonate dehydratase activity"/>
    <property type="evidence" value="ECO:0007669"/>
    <property type="project" value="UniProtKB-EC"/>
</dbReference>
<keyword evidence="8 9" id="KW-0456">Lyase</keyword>
<organism evidence="10 11">
    <name type="scientific">Cyclobacterium plantarum</name>
    <dbReference type="NCBI Taxonomy" id="2716263"/>
    <lineage>
        <taxon>Bacteria</taxon>
        <taxon>Pseudomonadati</taxon>
        <taxon>Bacteroidota</taxon>
        <taxon>Cytophagia</taxon>
        <taxon>Cytophagales</taxon>
        <taxon>Cyclobacteriaceae</taxon>
        <taxon>Cyclobacterium</taxon>
    </lineage>
</organism>
<dbReference type="HAMAP" id="MF_00106">
    <property type="entry name" value="UxuA"/>
    <property type="match status" value="1"/>
</dbReference>
<dbReference type="Gene3D" id="3.20.20.150">
    <property type="entry name" value="Divalent-metal-dependent TIM barrel enzymes"/>
    <property type="match status" value="1"/>
</dbReference>
<dbReference type="NCBIfam" id="NF003027">
    <property type="entry name" value="PRK03906.1"/>
    <property type="match status" value="1"/>
</dbReference>
<evidence type="ECO:0000313" key="11">
    <source>
        <dbReference type="Proteomes" id="UP000649799"/>
    </source>
</evidence>
<comment type="cofactor">
    <cofactor evidence="9">
        <name>Fe(2+)</name>
        <dbReference type="ChEBI" id="CHEBI:29033"/>
    </cofactor>
    <cofactor evidence="9">
        <name>Mn(2+)</name>
        <dbReference type="ChEBI" id="CHEBI:29035"/>
    </cofactor>
</comment>
<accession>A0ABX0HA05</accession>
<dbReference type="InterPro" id="IPR036237">
    <property type="entry name" value="Xyl_isomerase-like_sf"/>
</dbReference>
<comment type="caution">
    <text evidence="10">The sequence shown here is derived from an EMBL/GenBank/DDBJ whole genome shotgun (WGS) entry which is preliminary data.</text>
</comment>
<evidence type="ECO:0000256" key="9">
    <source>
        <dbReference type="HAMAP-Rule" id="MF_00106"/>
    </source>
</evidence>
<evidence type="ECO:0000256" key="6">
    <source>
        <dbReference type="ARBA" id="ARBA00023004"/>
    </source>
</evidence>
<evidence type="ECO:0000256" key="5">
    <source>
        <dbReference type="ARBA" id="ARBA00012927"/>
    </source>
</evidence>
<evidence type="ECO:0000256" key="3">
    <source>
        <dbReference type="ARBA" id="ARBA00004892"/>
    </source>
</evidence>
<sequence>MSLIQSWRWFGPNDPVSLQDIRQAGASDVVSALHHIPHGEVWPLDEILERKKIIEAAGLVWSVVESVPVHESIKTRAKDCEQYLENYRKTLDHLAQAGIGLVCYNFMPVLDWTRTDLARELPSGAKALSFDWADLAAFDLFVLKRNRVEAEYPTSLLEKAQQSWIAMSPERKQELSDIILMGVPTEKSMTLEGLTASISLYQTIGKAGLRENLLYFLRSIQSTCEKGGITMTLHPDDPPYSILGLPRIATGLEDLKFITESIKDSFNGICLCTGSLGAGKENDLPAITAAMADRIHFVHLRNVKKDSLGNFHESDHLDGDVDMYRVMKILVSTNRKRDKPIPFRPDHGHQMLDDLQKQTIPGYSGIGRLKGLAELRGLELALEKYL</sequence>
<name>A0ABX0HA05_9BACT</name>
<evidence type="ECO:0000256" key="7">
    <source>
        <dbReference type="ARBA" id="ARBA00023211"/>
    </source>
</evidence>
<comment type="catalytic activity">
    <reaction evidence="1 9">
        <text>D-mannonate = 2-dehydro-3-deoxy-D-gluconate + H2O</text>
        <dbReference type="Rhea" id="RHEA:20097"/>
        <dbReference type="ChEBI" id="CHEBI:15377"/>
        <dbReference type="ChEBI" id="CHEBI:17767"/>
        <dbReference type="ChEBI" id="CHEBI:57990"/>
        <dbReference type="EC" id="4.2.1.8"/>
    </reaction>
</comment>
<dbReference type="InterPro" id="IPR004628">
    <property type="entry name" value="Man_deHydtase"/>
</dbReference>
<dbReference type="RefSeq" id="WP_166146681.1">
    <property type="nucleotide sequence ID" value="NZ_JAANYN010000004.1"/>
</dbReference>
<evidence type="ECO:0000256" key="8">
    <source>
        <dbReference type="ARBA" id="ARBA00023239"/>
    </source>
</evidence>
<keyword evidence="11" id="KW-1185">Reference proteome</keyword>
<protein>
    <recommendedName>
        <fullName evidence="5 9">Mannonate dehydratase</fullName>
        <ecNumber evidence="5 9">4.2.1.8</ecNumber>
    </recommendedName>
    <alternativeName>
        <fullName evidence="9">D-mannonate hydro-lyase</fullName>
    </alternativeName>
</protein>
<evidence type="ECO:0000256" key="4">
    <source>
        <dbReference type="ARBA" id="ARBA00007389"/>
    </source>
</evidence>